<gene>
    <name evidence="1" type="ORF">AYP45_13665</name>
</gene>
<name>A0A1V4ARE4_9BACT</name>
<proteinExistence type="predicted"/>
<dbReference type="AlphaFoldDB" id="A0A1V4ARE4"/>
<evidence type="ECO:0000313" key="2">
    <source>
        <dbReference type="Proteomes" id="UP000189681"/>
    </source>
</evidence>
<accession>A0A1V4ARE4</accession>
<protein>
    <submittedName>
        <fullName evidence="1">Uncharacterized protein</fullName>
    </submittedName>
</protein>
<evidence type="ECO:0000313" key="1">
    <source>
        <dbReference type="EMBL" id="OOP55682.1"/>
    </source>
</evidence>
<reference evidence="1 2" key="1">
    <citation type="journal article" date="2017" name="Water Res.">
        <title>Discovery and metagenomic analysis of an anammox bacterial enrichment related to Candidatus "Brocadia caroliniensis" in a full-scale glycerol-fed nitritation-denitritation separate centrate treatment process.</title>
        <authorList>
            <person name="Park H."/>
            <person name="Brotto A.C."/>
            <person name="van Loosdrecht M.C."/>
            <person name="Chandran K."/>
        </authorList>
    </citation>
    <scope>NUCLEOTIDE SEQUENCE [LARGE SCALE GENOMIC DNA]</scope>
    <source>
        <strain evidence="1">26THWARD</strain>
    </source>
</reference>
<dbReference type="EMBL" id="AYTS01000126">
    <property type="protein sequence ID" value="OOP55682.1"/>
    <property type="molecule type" value="Genomic_DNA"/>
</dbReference>
<dbReference type="Proteomes" id="UP000189681">
    <property type="component" value="Unassembled WGS sequence"/>
</dbReference>
<comment type="caution">
    <text evidence="1">The sequence shown here is derived from an EMBL/GenBank/DDBJ whole genome shotgun (WGS) entry which is preliminary data.</text>
</comment>
<sequence>MKICGVLTIPHTLPGDNFLRIARTIRKYDTIPSQDVQSYGIDFLKSQIVENGHEIELYPPTHGLIVGGRNLPLPFTHFHEVLFLMFF</sequence>
<organism evidence="1 2">
    <name type="scientific">Candidatus Brocadia carolinensis</name>
    <dbReference type="NCBI Taxonomy" id="1004156"/>
    <lineage>
        <taxon>Bacteria</taxon>
        <taxon>Pseudomonadati</taxon>
        <taxon>Planctomycetota</taxon>
        <taxon>Candidatus Brocadiia</taxon>
        <taxon>Candidatus Brocadiales</taxon>
        <taxon>Candidatus Brocadiaceae</taxon>
        <taxon>Candidatus Brocadia</taxon>
    </lineage>
</organism>